<comment type="caution">
    <text evidence="2">The sequence shown here is derived from an EMBL/GenBank/DDBJ whole genome shotgun (WGS) entry which is preliminary data.</text>
</comment>
<sequence length="37" mass="3819">MQQAGVIEGSDPGLFKPTAGATRAEAAKIVYGLMNLL</sequence>
<evidence type="ECO:0000313" key="3">
    <source>
        <dbReference type="Proteomes" id="UP000517523"/>
    </source>
</evidence>
<accession>A0A839TPU5</accession>
<dbReference type="EMBL" id="JACHXJ010000003">
    <property type="protein sequence ID" value="MBB3128846.1"/>
    <property type="molecule type" value="Genomic_DNA"/>
</dbReference>
<reference evidence="2 3" key="1">
    <citation type="submission" date="2020-08" db="EMBL/GenBank/DDBJ databases">
        <title>Genomic Encyclopedia of Type Strains, Phase III (KMG-III): the genomes of soil and plant-associated and newly described type strains.</title>
        <authorList>
            <person name="Whitman W."/>
        </authorList>
    </citation>
    <scope>NUCLEOTIDE SEQUENCE [LARGE SCALE GENOMIC DNA]</scope>
    <source>
        <strain evidence="2 3">CECT 5831</strain>
    </source>
</reference>
<dbReference type="AlphaFoldDB" id="A0A839TPU5"/>
<gene>
    <name evidence="2" type="ORF">FHS19_003521</name>
</gene>
<dbReference type="PROSITE" id="PS51272">
    <property type="entry name" value="SLH"/>
    <property type="match status" value="1"/>
</dbReference>
<feature type="domain" description="SLH" evidence="1">
    <location>
        <begin position="1"/>
        <end position="37"/>
    </location>
</feature>
<proteinExistence type="predicted"/>
<protein>
    <recommendedName>
        <fullName evidence="1">SLH domain-containing protein</fullName>
    </recommendedName>
</protein>
<evidence type="ECO:0000259" key="1">
    <source>
        <dbReference type="PROSITE" id="PS51272"/>
    </source>
</evidence>
<dbReference type="InterPro" id="IPR001119">
    <property type="entry name" value="SLH_dom"/>
</dbReference>
<organism evidence="2 3">
    <name type="scientific">Paenibacillus rhizosphaerae</name>
    <dbReference type="NCBI Taxonomy" id="297318"/>
    <lineage>
        <taxon>Bacteria</taxon>
        <taxon>Bacillati</taxon>
        <taxon>Bacillota</taxon>
        <taxon>Bacilli</taxon>
        <taxon>Bacillales</taxon>
        <taxon>Paenibacillaceae</taxon>
        <taxon>Paenibacillus</taxon>
    </lineage>
</organism>
<evidence type="ECO:0000313" key="2">
    <source>
        <dbReference type="EMBL" id="MBB3128846.1"/>
    </source>
</evidence>
<name>A0A839TPU5_9BACL</name>
<dbReference type="Proteomes" id="UP000517523">
    <property type="component" value="Unassembled WGS sequence"/>
</dbReference>
<dbReference type="Pfam" id="PF00395">
    <property type="entry name" value="SLH"/>
    <property type="match status" value="1"/>
</dbReference>